<feature type="signal peptide" evidence="13">
    <location>
        <begin position="1"/>
        <end position="23"/>
    </location>
</feature>
<dbReference type="SUPFAM" id="SSF49503">
    <property type="entry name" value="Cupredoxins"/>
    <property type="match status" value="1"/>
</dbReference>
<keyword evidence="5 13" id="KW-0732">Signal</keyword>
<evidence type="ECO:0000256" key="4">
    <source>
        <dbReference type="ARBA" id="ARBA00022723"/>
    </source>
</evidence>
<evidence type="ECO:0000313" key="15">
    <source>
        <dbReference type="EMBL" id="KAF5202791.1"/>
    </source>
</evidence>
<reference evidence="15 16" key="1">
    <citation type="submission" date="2020-06" db="EMBL/GenBank/DDBJ databases">
        <title>Transcriptomic and genomic resources for Thalictrum thalictroides and T. hernandezii: Facilitating candidate gene discovery in an emerging model plant lineage.</title>
        <authorList>
            <person name="Arias T."/>
            <person name="Riano-Pachon D.M."/>
            <person name="Di Stilio V.S."/>
        </authorList>
    </citation>
    <scope>NUCLEOTIDE SEQUENCE [LARGE SCALE GENOMIC DNA]</scope>
    <source>
        <strain evidence="16">cv. WT478/WT964</strain>
        <tissue evidence="15">Leaves</tissue>
    </source>
</reference>
<dbReference type="EMBL" id="JABWDY010007625">
    <property type="protein sequence ID" value="KAF5202791.1"/>
    <property type="molecule type" value="Genomic_DNA"/>
</dbReference>
<dbReference type="PANTHER" id="PTHR33021">
    <property type="entry name" value="BLUE COPPER PROTEIN"/>
    <property type="match status" value="1"/>
</dbReference>
<keyword evidence="2" id="KW-0813">Transport</keyword>
<dbReference type="PANTHER" id="PTHR33021:SF533">
    <property type="entry name" value="PHYTOCYANIN DOMAIN-CONTAINING PROTEIN"/>
    <property type="match status" value="1"/>
</dbReference>
<evidence type="ECO:0000256" key="2">
    <source>
        <dbReference type="ARBA" id="ARBA00022448"/>
    </source>
</evidence>
<dbReference type="FunFam" id="2.60.40.420:FF:000067">
    <property type="entry name" value="Cupredoxin superfamily protein"/>
    <property type="match status" value="1"/>
</dbReference>
<gene>
    <name evidence="15" type="ORF">FRX31_007622</name>
</gene>
<keyword evidence="11" id="KW-0325">Glycoprotein</keyword>
<evidence type="ECO:0000256" key="8">
    <source>
        <dbReference type="ARBA" id="ARBA00023008"/>
    </source>
</evidence>
<evidence type="ECO:0000256" key="7">
    <source>
        <dbReference type="ARBA" id="ARBA00022989"/>
    </source>
</evidence>
<dbReference type="InterPro" id="IPR008972">
    <property type="entry name" value="Cupredoxin"/>
</dbReference>
<dbReference type="Pfam" id="PF02298">
    <property type="entry name" value="Cu_bind_like"/>
    <property type="match status" value="1"/>
</dbReference>
<accession>A0A7J6WZA6</accession>
<evidence type="ECO:0000256" key="9">
    <source>
        <dbReference type="ARBA" id="ARBA00023136"/>
    </source>
</evidence>
<dbReference type="GO" id="GO:0046872">
    <property type="term" value="F:metal ion binding"/>
    <property type="evidence" value="ECO:0007669"/>
    <property type="project" value="UniProtKB-KW"/>
</dbReference>
<evidence type="ECO:0000256" key="10">
    <source>
        <dbReference type="ARBA" id="ARBA00023157"/>
    </source>
</evidence>
<proteinExistence type="predicted"/>
<organism evidence="15 16">
    <name type="scientific">Thalictrum thalictroides</name>
    <name type="common">Rue-anemone</name>
    <name type="synonym">Anemone thalictroides</name>
    <dbReference type="NCBI Taxonomy" id="46969"/>
    <lineage>
        <taxon>Eukaryota</taxon>
        <taxon>Viridiplantae</taxon>
        <taxon>Streptophyta</taxon>
        <taxon>Embryophyta</taxon>
        <taxon>Tracheophyta</taxon>
        <taxon>Spermatophyta</taxon>
        <taxon>Magnoliopsida</taxon>
        <taxon>Ranunculales</taxon>
        <taxon>Ranunculaceae</taxon>
        <taxon>Thalictroideae</taxon>
        <taxon>Thalictrum</taxon>
    </lineage>
</organism>
<keyword evidence="9 12" id="KW-0472">Membrane</keyword>
<evidence type="ECO:0000313" key="16">
    <source>
        <dbReference type="Proteomes" id="UP000554482"/>
    </source>
</evidence>
<dbReference type="PROSITE" id="PS51485">
    <property type="entry name" value="PHYTOCYANIN"/>
    <property type="match status" value="1"/>
</dbReference>
<feature type="transmembrane region" description="Helical" evidence="12">
    <location>
        <begin position="149"/>
        <end position="166"/>
    </location>
</feature>
<dbReference type="Gene3D" id="2.60.40.420">
    <property type="entry name" value="Cupredoxins - blue copper proteins"/>
    <property type="match status" value="1"/>
</dbReference>
<evidence type="ECO:0000256" key="1">
    <source>
        <dbReference type="ARBA" id="ARBA00004479"/>
    </source>
</evidence>
<keyword evidence="6" id="KW-0249">Electron transport</keyword>
<dbReference type="OrthoDB" id="687943at2759"/>
<evidence type="ECO:0000256" key="13">
    <source>
        <dbReference type="SAM" id="SignalP"/>
    </source>
</evidence>
<evidence type="ECO:0000259" key="14">
    <source>
        <dbReference type="PROSITE" id="PS51485"/>
    </source>
</evidence>
<keyword evidence="10" id="KW-1015">Disulfide bond</keyword>
<name>A0A7J6WZA6_THATH</name>
<sequence length="167" mass="17822">MASMNLFAVLAIICIVIPRVAFATEYIVGDDSGWTIKFDYAAWAKDKEFRVGDKLVFAYPVGGHNVHKVNATGFKECIVPPESEALSSGNDVITLATPGNKWYLCGVGQHCTDGGQKLSIAVLPAFEETWQAPSPAPASPSSATGIATSRYQIFIVALITIAMAIIV</sequence>
<dbReference type="InterPro" id="IPR003245">
    <property type="entry name" value="Phytocyanin_dom"/>
</dbReference>
<dbReference type="AlphaFoldDB" id="A0A7J6WZA6"/>
<protein>
    <submittedName>
        <fullName evidence="15">Blue copper protein-like</fullName>
    </submittedName>
</protein>
<dbReference type="CDD" id="cd04216">
    <property type="entry name" value="Phytocyanin"/>
    <property type="match status" value="1"/>
</dbReference>
<keyword evidence="4" id="KW-0479">Metal-binding</keyword>
<keyword evidence="8" id="KW-0186">Copper</keyword>
<dbReference type="GO" id="GO:0005886">
    <property type="term" value="C:plasma membrane"/>
    <property type="evidence" value="ECO:0007669"/>
    <property type="project" value="TreeGrafter"/>
</dbReference>
<evidence type="ECO:0000256" key="12">
    <source>
        <dbReference type="SAM" id="Phobius"/>
    </source>
</evidence>
<keyword evidence="3 12" id="KW-0812">Transmembrane</keyword>
<keyword evidence="16" id="KW-1185">Reference proteome</keyword>
<feature type="domain" description="Phytocyanin" evidence="14">
    <location>
        <begin position="24"/>
        <end position="124"/>
    </location>
</feature>
<evidence type="ECO:0000256" key="3">
    <source>
        <dbReference type="ARBA" id="ARBA00022692"/>
    </source>
</evidence>
<keyword evidence="7 12" id="KW-1133">Transmembrane helix</keyword>
<feature type="chain" id="PRO_5029895802" evidence="13">
    <location>
        <begin position="24"/>
        <end position="167"/>
    </location>
</feature>
<comment type="caution">
    <text evidence="15">The sequence shown here is derived from an EMBL/GenBank/DDBJ whole genome shotgun (WGS) entry which is preliminary data.</text>
</comment>
<evidence type="ECO:0000256" key="5">
    <source>
        <dbReference type="ARBA" id="ARBA00022729"/>
    </source>
</evidence>
<dbReference type="InterPro" id="IPR039391">
    <property type="entry name" value="Phytocyanin-like"/>
</dbReference>
<evidence type="ECO:0000256" key="6">
    <source>
        <dbReference type="ARBA" id="ARBA00022982"/>
    </source>
</evidence>
<dbReference type="GO" id="GO:0009055">
    <property type="term" value="F:electron transfer activity"/>
    <property type="evidence" value="ECO:0007669"/>
    <property type="project" value="InterPro"/>
</dbReference>
<comment type="subcellular location">
    <subcellularLocation>
        <location evidence="1">Membrane</location>
        <topology evidence="1">Single-pass type I membrane protein</topology>
    </subcellularLocation>
</comment>
<dbReference type="GO" id="GO:0009610">
    <property type="term" value="P:response to symbiotic fungus"/>
    <property type="evidence" value="ECO:0007669"/>
    <property type="project" value="UniProtKB-ARBA"/>
</dbReference>
<dbReference type="Proteomes" id="UP000554482">
    <property type="component" value="Unassembled WGS sequence"/>
</dbReference>
<evidence type="ECO:0000256" key="11">
    <source>
        <dbReference type="ARBA" id="ARBA00023180"/>
    </source>
</evidence>